<evidence type="ECO:0000256" key="2">
    <source>
        <dbReference type="SAM" id="MobiDB-lite"/>
    </source>
</evidence>
<name>A0A3S0WQZ7_9GAMM</name>
<accession>A0A3S0WQZ7</accession>
<feature type="coiled-coil region" evidence="1">
    <location>
        <begin position="4"/>
        <end position="38"/>
    </location>
</feature>
<comment type="caution">
    <text evidence="3">The sequence shown here is derived from an EMBL/GenBank/DDBJ whole genome shotgun (WGS) entry which is preliminary data.</text>
</comment>
<keyword evidence="1" id="KW-0175">Coiled coil</keyword>
<feature type="region of interest" description="Disordered" evidence="2">
    <location>
        <begin position="250"/>
        <end position="271"/>
    </location>
</feature>
<protein>
    <submittedName>
        <fullName evidence="3">Uncharacterized protein</fullName>
    </submittedName>
</protein>
<evidence type="ECO:0000313" key="4">
    <source>
        <dbReference type="Proteomes" id="UP000288012"/>
    </source>
</evidence>
<dbReference type="Proteomes" id="UP000288012">
    <property type="component" value="Unassembled WGS sequence"/>
</dbReference>
<dbReference type="AlphaFoldDB" id="A0A3S0WQZ7"/>
<evidence type="ECO:0000256" key="1">
    <source>
        <dbReference type="SAM" id="Coils"/>
    </source>
</evidence>
<feature type="coiled-coil region" evidence="1">
    <location>
        <begin position="84"/>
        <end position="118"/>
    </location>
</feature>
<organism evidence="3 4">
    <name type="scientific">Legionella septentrionalis</name>
    <dbReference type="NCBI Taxonomy" id="2498109"/>
    <lineage>
        <taxon>Bacteria</taxon>
        <taxon>Pseudomonadati</taxon>
        <taxon>Pseudomonadota</taxon>
        <taxon>Gammaproteobacteria</taxon>
        <taxon>Legionellales</taxon>
        <taxon>Legionellaceae</taxon>
        <taxon>Legionella</taxon>
    </lineage>
</organism>
<dbReference type="EMBL" id="RZGR01000029">
    <property type="protein sequence ID" value="RUQ82103.1"/>
    <property type="molecule type" value="Genomic_DNA"/>
</dbReference>
<evidence type="ECO:0000313" key="3">
    <source>
        <dbReference type="EMBL" id="RUQ82103.1"/>
    </source>
</evidence>
<proteinExistence type="predicted"/>
<gene>
    <name evidence="3" type="ORF">EKM59_08995</name>
</gene>
<reference evidence="3 4" key="1">
    <citation type="submission" date="2018-12" db="EMBL/GenBank/DDBJ databases">
        <title>Legionella sp,whole genome shotgun sequence.</title>
        <authorList>
            <person name="Wu H."/>
        </authorList>
    </citation>
    <scope>NUCLEOTIDE SEQUENCE [LARGE SCALE GENOMIC DNA]</scope>
    <source>
        <strain evidence="4">km714</strain>
    </source>
</reference>
<sequence length="271" mass="30695">MFSLHDIQLRYAQKQQEIKLIRNEIKSAVNAILELEGKSHFPETLNPLMSQAEKVSHHKAENDDDISQLMAAAGEALAIIPEEIEKINNAIPENENNKRQLELKKNKKQQSFTAIEKEISLVKSELKNLVSPAVPTSFEKFIADKNPGFLKSLVLFFIPQKFITAAQAKCVAEEVYESTKISFEHSIKSLQEKLVTQKKQFDHLSQAMGTAEKQIKAAPVQIKKLKRLEEQIKALKTACEKLPLPERSLDNAAEKNANNDDDELFSNFQPF</sequence>
<keyword evidence="4" id="KW-1185">Reference proteome</keyword>